<organism evidence="7 8">
    <name type="scientific">Candidatus Magnetoglobus multicellularis str. Araruama</name>
    <dbReference type="NCBI Taxonomy" id="890399"/>
    <lineage>
        <taxon>Bacteria</taxon>
        <taxon>Pseudomonadati</taxon>
        <taxon>Thermodesulfobacteriota</taxon>
        <taxon>Desulfobacteria</taxon>
        <taxon>Desulfobacterales</taxon>
        <taxon>Desulfobacteraceae</taxon>
        <taxon>Candidatus Magnetoglobus</taxon>
    </lineage>
</organism>
<dbReference type="InterPro" id="IPR000014">
    <property type="entry name" value="PAS"/>
</dbReference>
<evidence type="ECO:0000256" key="2">
    <source>
        <dbReference type="ARBA" id="ARBA00012438"/>
    </source>
</evidence>
<dbReference type="EMBL" id="ATBP01000098">
    <property type="protein sequence ID" value="ETR72948.1"/>
    <property type="molecule type" value="Genomic_DNA"/>
</dbReference>
<keyword evidence="3" id="KW-0808">Transferase</keyword>
<evidence type="ECO:0000256" key="5">
    <source>
        <dbReference type="PROSITE-ProRule" id="PRU00169"/>
    </source>
</evidence>
<protein>
    <recommendedName>
        <fullName evidence="2">histidine kinase</fullName>
        <ecNumber evidence="2">2.7.13.3</ecNumber>
    </recommendedName>
</protein>
<comment type="caution">
    <text evidence="7">The sequence shown here is derived from an EMBL/GenBank/DDBJ whole genome shotgun (WGS) entry which is preliminary data.</text>
</comment>
<name>A0A1V1PDT4_9BACT</name>
<dbReference type="InterPro" id="IPR011006">
    <property type="entry name" value="CheY-like_superfamily"/>
</dbReference>
<dbReference type="Gene3D" id="3.40.50.2300">
    <property type="match status" value="1"/>
</dbReference>
<dbReference type="SUPFAM" id="SSF55785">
    <property type="entry name" value="PYP-like sensor domain (PAS domain)"/>
    <property type="match status" value="1"/>
</dbReference>
<feature type="domain" description="Response regulatory" evidence="6">
    <location>
        <begin position="23"/>
        <end position="140"/>
    </location>
</feature>
<feature type="modified residue" description="4-aspartylphosphate" evidence="5">
    <location>
        <position position="76"/>
    </location>
</feature>
<evidence type="ECO:0000313" key="7">
    <source>
        <dbReference type="EMBL" id="ETR72948.1"/>
    </source>
</evidence>
<dbReference type="Gene3D" id="3.30.450.20">
    <property type="entry name" value="PAS domain"/>
    <property type="match status" value="1"/>
</dbReference>
<dbReference type="Proteomes" id="UP000189670">
    <property type="component" value="Unassembled WGS sequence"/>
</dbReference>
<comment type="catalytic activity">
    <reaction evidence="1">
        <text>ATP + protein L-histidine = ADP + protein N-phospho-L-histidine.</text>
        <dbReference type="EC" id="2.7.13.3"/>
    </reaction>
</comment>
<accession>A0A1V1PDT4</accession>
<dbReference type="Pfam" id="PF00072">
    <property type="entry name" value="Response_reg"/>
    <property type="match status" value="1"/>
</dbReference>
<evidence type="ECO:0000256" key="1">
    <source>
        <dbReference type="ARBA" id="ARBA00000085"/>
    </source>
</evidence>
<dbReference type="InterPro" id="IPR035965">
    <property type="entry name" value="PAS-like_dom_sf"/>
</dbReference>
<dbReference type="InterPro" id="IPR036097">
    <property type="entry name" value="HisK_dim/P_sf"/>
</dbReference>
<keyword evidence="4 7" id="KW-0418">Kinase</keyword>
<dbReference type="AlphaFoldDB" id="A0A1V1PDT4"/>
<reference evidence="8" key="1">
    <citation type="submission" date="2012-11" db="EMBL/GenBank/DDBJ databases">
        <authorList>
            <person name="Lucero-Rivera Y.E."/>
            <person name="Tovar-Ramirez D."/>
        </authorList>
    </citation>
    <scope>NUCLEOTIDE SEQUENCE [LARGE SCALE GENOMIC DNA]</scope>
    <source>
        <strain evidence="8">Araruama</strain>
    </source>
</reference>
<dbReference type="InterPro" id="IPR001789">
    <property type="entry name" value="Sig_transdc_resp-reg_receiver"/>
</dbReference>
<dbReference type="CDD" id="cd17534">
    <property type="entry name" value="REC_DC-like"/>
    <property type="match status" value="1"/>
</dbReference>
<evidence type="ECO:0000256" key="4">
    <source>
        <dbReference type="ARBA" id="ARBA00022777"/>
    </source>
</evidence>
<gene>
    <name evidence="7" type="ORF">OMM_01304</name>
</gene>
<dbReference type="EC" id="2.7.13.3" evidence="2"/>
<dbReference type="SUPFAM" id="SSF52172">
    <property type="entry name" value="CheY-like"/>
    <property type="match status" value="1"/>
</dbReference>
<dbReference type="PANTHER" id="PTHR43047">
    <property type="entry name" value="TWO-COMPONENT HISTIDINE PROTEIN KINASE"/>
    <property type="match status" value="1"/>
</dbReference>
<dbReference type="Gene3D" id="1.10.287.130">
    <property type="match status" value="1"/>
</dbReference>
<dbReference type="SUPFAM" id="SSF47384">
    <property type="entry name" value="Homodimeric domain of signal transducing histidine kinase"/>
    <property type="match status" value="1"/>
</dbReference>
<proteinExistence type="predicted"/>
<evidence type="ECO:0000259" key="6">
    <source>
        <dbReference type="PROSITE" id="PS50110"/>
    </source>
</evidence>
<dbReference type="SMART" id="SM00091">
    <property type="entry name" value="PAS"/>
    <property type="match status" value="1"/>
</dbReference>
<evidence type="ECO:0000313" key="8">
    <source>
        <dbReference type="Proteomes" id="UP000189670"/>
    </source>
</evidence>
<dbReference type="SMART" id="SM00448">
    <property type="entry name" value="REC"/>
    <property type="match status" value="1"/>
</dbReference>
<dbReference type="PANTHER" id="PTHR43047:SF64">
    <property type="entry name" value="HISTIDINE KINASE CONTAINING CHEY-HOMOLOGOUS RECEIVER DOMAIN AND PAS DOMAIN-RELATED"/>
    <property type="match status" value="1"/>
</dbReference>
<dbReference type="NCBIfam" id="TIGR00229">
    <property type="entry name" value="sensory_box"/>
    <property type="match status" value="1"/>
</dbReference>
<keyword evidence="5" id="KW-0597">Phosphoprotein</keyword>
<sequence length="330" mass="37268">MRMLFYQNFNTILKLKESLMNLSVMIIEDDSITAFTIEEQLKQMSHQVMATFTSAEAALEYFAQPDNEHPDIILMDIQLDGPMSGIDAAKEISRYDCIIIYLTNTTEPELLEMAIATKPYGYLVKPVDLIQLQVSILIAVNQKSLEISLNQRRKELEISRENLQTLFDNTQDFIVITRTDGQILAVNPIVNKRLKMGNNETGPKTFNDMAPHDMHELITAQHQKAISGQNVTFRMALQISDNQNIPVETKITKGRWNGMSALYHISRDCTESLNAEKAIMAAKEAAESASSAKSDFIANMSHEFRTPMQLILHCAKSGKKILIPCQKKNI</sequence>
<evidence type="ECO:0000256" key="3">
    <source>
        <dbReference type="ARBA" id="ARBA00022679"/>
    </source>
</evidence>
<dbReference type="PROSITE" id="PS50110">
    <property type="entry name" value="RESPONSE_REGULATORY"/>
    <property type="match status" value="1"/>
</dbReference>
<dbReference type="GO" id="GO:0000155">
    <property type="term" value="F:phosphorelay sensor kinase activity"/>
    <property type="evidence" value="ECO:0007669"/>
    <property type="project" value="InterPro"/>
</dbReference>